<dbReference type="Pfam" id="PF00023">
    <property type="entry name" value="Ank"/>
    <property type="match status" value="2"/>
</dbReference>
<dbReference type="InterPro" id="IPR036770">
    <property type="entry name" value="Ankyrin_rpt-contain_sf"/>
</dbReference>
<feature type="repeat" description="ANK" evidence="3">
    <location>
        <begin position="1955"/>
        <end position="1987"/>
    </location>
</feature>
<feature type="repeat" description="ANK" evidence="3">
    <location>
        <begin position="762"/>
        <end position="794"/>
    </location>
</feature>
<proteinExistence type="predicted"/>
<dbReference type="SMART" id="SM00248">
    <property type="entry name" value="ANK"/>
    <property type="match status" value="16"/>
</dbReference>
<dbReference type="PANTHER" id="PTHR24198">
    <property type="entry name" value="ANKYRIN REPEAT AND PROTEIN KINASE DOMAIN-CONTAINING PROTEIN"/>
    <property type="match status" value="1"/>
</dbReference>
<feature type="repeat" description="ANK" evidence="3">
    <location>
        <begin position="1605"/>
        <end position="1637"/>
    </location>
</feature>
<dbReference type="HOGENOM" id="CLU_227884_0_0_1"/>
<protein>
    <submittedName>
        <fullName evidence="6">Putative ankyrin-2 ankyrin</fullName>
    </submittedName>
</protein>
<dbReference type="InterPro" id="IPR027417">
    <property type="entry name" value="P-loop_NTPase"/>
</dbReference>
<evidence type="ECO:0000256" key="2">
    <source>
        <dbReference type="ARBA" id="ARBA00023043"/>
    </source>
</evidence>
<dbReference type="InterPro" id="IPR002110">
    <property type="entry name" value="Ankyrin_rpt"/>
</dbReference>
<feature type="repeat" description="ANK" evidence="3">
    <location>
        <begin position="1922"/>
        <end position="1954"/>
    </location>
</feature>
<feature type="compositionally biased region" description="Polar residues" evidence="4">
    <location>
        <begin position="697"/>
        <end position="714"/>
    </location>
</feature>
<dbReference type="EMBL" id="JMSE01001170">
    <property type="protein sequence ID" value="KDN63960.1"/>
    <property type="molecule type" value="Genomic_DNA"/>
</dbReference>
<evidence type="ECO:0000256" key="4">
    <source>
        <dbReference type="SAM" id="MobiDB-lite"/>
    </source>
</evidence>
<feature type="compositionally biased region" description="Pro residues" evidence="4">
    <location>
        <begin position="1436"/>
        <end position="1446"/>
    </location>
</feature>
<accession>A0A066XD56</accession>
<dbReference type="PROSITE" id="PS50297">
    <property type="entry name" value="ANK_REP_REGION"/>
    <property type="match status" value="5"/>
</dbReference>
<feature type="compositionally biased region" description="Low complexity" evidence="4">
    <location>
        <begin position="715"/>
        <end position="726"/>
    </location>
</feature>
<dbReference type="Gene3D" id="1.25.40.20">
    <property type="entry name" value="Ankyrin repeat-containing domain"/>
    <property type="match status" value="6"/>
</dbReference>
<dbReference type="Pfam" id="PF12796">
    <property type="entry name" value="Ank_2"/>
    <property type="match status" value="3"/>
</dbReference>
<feature type="repeat" description="ANK" evidence="3">
    <location>
        <begin position="2130"/>
        <end position="2162"/>
    </location>
</feature>
<keyword evidence="7" id="KW-1185">Reference proteome</keyword>
<sequence length="2264" mass="252296">METSVLADGLNGLRAISDTTFRLTVYFGKTESRKQTEIRKVANEMQNMAGLLHQLALLASTLGDDHGCDCVSAACLSQLKSCHKTLEHLERSLLRRKADSQLKNVTPKWPFTIAWTTDLLKELNEYKEAITRGLSAESTSDLHQALSSGKHVMNVDQSKAVFQHTSVAAVVAIEPDSLDVINFFLEFDQTARLRSVLKEASSLHSFGLWKSPEVEKWVTAAGSHLWITAPAGSGKTVFAGAMIREAILRRRNHTVVVYVFCSFADVRTHEPVNVLSTIAAQVARHNHAAFKLLQDYYQQLHQHKRGPKRPVIEQLKSVLLEMSKFFEHVLIVVDGVDECGSGTTNVAESLTSLISQGEKTFRVAILSRLQKDIRNLLDERFCNVEMTHTENDKHLFTATELEKRIACGDLTFADAAMKDTTIQKLCLGSETSFWQIQCHVYRLSTLKSCDAKTEFLQTLPCTLEATYRHILEGFNKKSAASRSLIQATLLLVAYANPPLTTQELCQALSTATKVGPEYEGADMLIYPELDESEILSQCGILIRKSTWSDRLEFSHCTVPEFLASIDISDPDISDYSLNDPRANRLLAASALRFLRLEHFSRLPKLSLSEETFIQARNERFPFYKFAALTWHRLVINLGDDSELLAEAMPLFDPKQTPNFKSWCLEVCRQYLFGGSWDLWRDGRGEIAPLDVKDKAGTGSSETTQVSSMATNSPLGSSSEATSTSGARPTYNSPSAWRWRTHAPRRNWHRGETRRLARIIRRGDFTPLHMAAILRIDAVCEELIKRGEDVNLQSKLGTPLQCALGGPFLLACHDMSTQRRPNDWLERPSRRTVELLIRSGADCTKDLPKQKYSWKTMGALSLKASEWAGDCELFGLVVRGGAQLYDDDIAVFRSICRKWSKIKDQDALEMVMSILDMLSNMASKNEGESAAYLNAFQKCVSDTTDIDTNLPCSEGISDDMLIQQMWSAVAQDSLDVLIERSGNQRCSGILEGETLTRLLDFAATCSSISCLRYLLATFVASDEKKDERSQMVLKCIDHESVDVLACLLKHGCTTTKLDSGRNTIWHLSAGKITSDSLLKTLFIHVDRMESGCALRATNKDGRTPLAEALFRRQYRNASAIISQFPGDHDMLQSANPSLSQLLAQINNVEILKELHGSDMVRLPTTESPLDCLGESATVEIVNELLSTYTYKRSERGKTPLEQYLKTTMPHDYSKEVFVALIKADLAQETGNAAHSIWEYTCSRLNKALKQQSTVDATETLDLVKVMIEHGCMEIYEKANNTSGLKEIRGLFSIEKSPEDNDNVSVIEDVFTLVLDSTTQRGYLENSGFDVTVLKWAIYYDSMFLFDRLLQAGTNVCKRENSIHALEFLCSNGSGPNGHRMLVKILERVEKADLNQLTPSGEGLGLLHRLGIADGRGINLFGCPTFRSTTPSQNSLSPQPPPPPPPQLGYPRIGTTGFAQVRQPLENHKFNLVQRLLLEQVDCQVLSSKSHFSPLSTHISAGHVDTAKLILRHGAYQTLHVPDVNGWTPVSWACAHGYIDLLEDIAVAGCQEPIWDFQVQVTLATWNGGSLFNKISALHLAAIASPDTVVFLLDRGFATNLDIAAADLSTPLHCATFFGLTDTIKALVSRGCNINAQTSSGLTPLHISLLHQNEPTAALLLELGASHLKTNRGETPLDIAMKRKNKRLTDLVTSSLRRVPTDSTTNENQRVQRHLMASMSKAMEDAIDDSNHQVCERLLNDGCPPDIKMRSCHTCTALVFAFSQREIPTAIVNTLIARGASFKAVSCAQDGLNMRSRVRYFDDNNTDTSSDCSTSDSDEDKIPQWPIKGSTCLDFFMWENDRPEEVSAWLRLIPQKDMTLLSYVSELGTVEGRNLARELVNEVPTRRGRYRDSSPLHDAVEEKHVEIVRLLLQYGADVNRQDKNQRTPLHAAVKVDDLEMVKLLTTHGASMHIRESHGRTPIEVAICDANPGMVQFFLDKGASVSRNFESDSGLICDSVNMAVSMQKAGINFNQVGGFGMPIWTSLLFHIQLATYMLNSDQCVRLHAFVPGRALWKLLWYVHAVEDAGSMHRQLRLMYRRLGRDFMRQISEVEGNDGDKAFSILCFSAYYGLVDQVKVLLEAGCNLEFEGSAAGTALITAATMGRIEIVKLLVYAGARIHYKTKGGWRSAVVAAHDFPDVLDWLLIGRFTEQRRIEEPSGHEDSDSEANVCLWSGYWAGVFPLEGKYTLAWGDSMLRWLSCLEKARRHCKGKVVVSHLKDIGVHGE</sequence>
<reference evidence="7" key="1">
    <citation type="journal article" date="2014" name="Genome Announc.">
        <title>Draft genome sequence of Colletotrichum sublineola, a destructive pathogen of cultivated sorghum.</title>
        <authorList>
            <person name="Baroncelli R."/>
            <person name="Sanz-Martin J.M."/>
            <person name="Rech G.E."/>
            <person name="Sukno S.A."/>
            <person name="Thon M.R."/>
        </authorList>
    </citation>
    <scope>NUCLEOTIDE SEQUENCE [LARGE SCALE GENOMIC DNA]</scope>
    <source>
        <strain evidence="7">TX430BB</strain>
    </source>
</reference>
<dbReference type="Pfam" id="PF24883">
    <property type="entry name" value="NPHP3_N"/>
    <property type="match status" value="1"/>
</dbReference>
<keyword evidence="2 3" id="KW-0040">ANK repeat</keyword>
<dbReference type="PANTHER" id="PTHR24198:SF165">
    <property type="entry name" value="ANKYRIN REPEAT-CONTAINING PROTEIN-RELATED"/>
    <property type="match status" value="1"/>
</dbReference>
<keyword evidence="1" id="KW-0677">Repeat</keyword>
<organism evidence="6 7">
    <name type="scientific">Colletotrichum sublineola</name>
    <name type="common">Sorghum anthracnose fungus</name>
    <dbReference type="NCBI Taxonomy" id="1173701"/>
    <lineage>
        <taxon>Eukaryota</taxon>
        <taxon>Fungi</taxon>
        <taxon>Dikarya</taxon>
        <taxon>Ascomycota</taxon>
        <taxon>Pezizomycotina</taxon>
        <taxon>Sordariomycetes</taxon>
        <taxon>Hypocreomycetidae</taxon>
        <taxon>Glomerellales</taxon>
        <taxon>Glomerellaceae</taxon>
        <taxon>Colletotrichum</taxon>
        <taxon>Colletotrichum graminicola species complex</taxon>
    </lineage>
</organism>
<dbReference type="OMA" id="RENSIHA"/>
<evidence type="ECO:0000259" key="5">
    <source>
        <dbReference type="Pfam" id="PF24883"/>
    </source>
</evidence>
<dbReference type="Proteomes" id="UP000027238">
    <property type="component" value="Unassembled WGS sequence"/>
</dbReference>
<feature type="repeat" description="ANK" evidence="3">
    <location>
        <begin position="1889"/>
        <end position="1921"/>
    </location>
</feature>
<feature type="region of interest" description="Disordered" evidence="4">
    <location>
        <begin position="690"/>
        <end position="734"/>
    </location>
</feature>
<dbReference type="SUPFAM" id="SSF48403">
    <property type="entry name" value="Ankyrin repeat"/>
    <property type="match status" value="3"/>
</dbReference>
<dbReference type="eggNOG" id="KOG4177">
    <property type="taxonomic scope" value="Eukaryota"/>
</dbReference>
<evidence type="ECO:0000313" key="6">
    <source>
        <dbReference type="EMBL" id="KDN63960.1"/>
    </source>
</evidence>
<dbReference type="PROSITE" id="PS50088">
    <property type="entry name" value="ANK_REPEAT"/>
    <property type="match status" value="7"/>
</dbReference>
<name>A0A066XD56_COLSU</name>
<gene>
    <name evidence="6" type="ORF">CSUB01_04179</name>
</gene>
<dbReference type="OrthoDB" id="194358at2759"/>
<dbReference type="SUPFAM" id="SSF52540">
    <property type="entry name" value="P-loop containing nucleoside triphosphate hydrolases"/>
    <property type="match status" value="1"/>
</dbReference>
<dbReference type="InterPro" id="IPR056884">
    <property type="entry name" value="NPHP3-like_N"/>
</dbReference>
<dbReference type="STRING" id="1173701.A0A066XD56"/>
<comment type="caution">
    <text evidence="6">The sequence shown here is derived from an EMBL/GenBank/DDBJ whole genome shotgun (WGS) entry which is preliminary data.</text>
</comment>
<evidence type="ECO:0000256" key="3">
    <source>
        <dbReference type="PROSITE-ProRule" id="PRU00023"/>
    </source>
</evidence>
<feature type="domain" description="Nephrocystin 3-like N-terminal" evidence="5">
    <location>
        <begin position="209"/>
        <end position="368"/>
    </location>
</feature>
<evidence type="ECO:0000256" key="1">
    <source>
        <dbReference type="ARBA" id="ARBA00022737"/>
    </source>
</evidence>
<dbReference type="Gene3D" id="3.40.50.300">
    <property type="entry name" value="P-loop containing nucleotide triphosphate hydrolases"/>
    <property type="match status" value="1"/>
</dbReference>
<evidence type="ECO:0000313" key="7">
    <source>
        <dbReference type="Proteomes" id="UP000027238"/>
    </source>
</evidence>
<feature type="repeat" description="ANK" evidence="3">
    <location>
        <begin position="1638"/>
        <end position="1670"/>
    </location>
</feature>
<feature type="region of interest" description="Disordered" evidence="4">
    <location>
        <begin position="1426"/>
        <end position="1446"/>
    </location>
</feature>